<dbReference type="NCBIfam" id="TIGR04337">
    <property type="entry name" value="AmmeMemoSam_rS"/>
    <property type="match status" value="1"/>
</dbReference>
<dbReference type="CDD" id="cd01335">
    <property type="entry name" value="Radical_SAM"/>
    <property type="match status" value="1"/>
</dbReference>
<evidence type="ECO:0000256" key="2">
    <source>
        <dbReference type="ARBA" id="ARBA00022691"/>
    </source>
</evidence>
<keyword evidence="9" id="KW-1185">Reference proteome</keyword>
<feature type="binding site" evidence="6">
    <location>
        <position position="86"/>
    </location>
    <ligand>
        <name>[4Fe-4S] cluster</name>
        <dbReference type="ChEBI" id="CHEBI:49883"/>
        <note>4Fe-4S-S-AdoMet</note>
    </ligand>
</feature>
<dbReference type="SMART" id="SM00729">
    <property type="entry name" value="Elp3"/>
    <property type="match status" value="1"/>
</dbReference>
<organism evidence="8 9">
    <name type="scientific">Aceticella autotrophica</name>
    <dbReference type="NCBI Taxonomy" id="2755338"/>
    <lineage>
        <taxon>Bacteria</taxon>
        <taxon>Bacillati</taxon>
        <taxon>Bacillota</taxon>
        <taxon>Clostridia</taxon>
        <taxon>Thermoanaerobacterales</taxon>
        <taxon>Thermoanaerobacteraceae</taxon>
        <taxon>Aceticella</taxon>
    </lineage>
</organism>
<evidence type="ECO:0000259" key="7">
    <source>
        <dbReference type="PROSITE" id="PS51918"/>
    </source>
</evidence>
<dbReference type="KEGG" id="aaut:ACETAC_07685"/>
<keyword evidence="4 6" id="KW-0408">Iron</keyword>
<keyword evidence="3 6" id="KW-0479">Metal-binding</keyword>
<dbReference type="EMBL" id="CP060096">
    <property type="protein sequence ID" value="QSZ26766.1"/>
    <property type="molecule type" value="Genomic_DNA"/>
</dbReference>
<evidence type="ECO:0000256" key="6">
    <source>
        <dbReference type="PIRSR" id="PIRSR004869-50"/>
    </source>
</evidence>
<dbReference type="InterPro" id="IPR006638">
    <property type="entry name" value="Elp3/MiaA/NifB-like_rSAM"/>
</dbReference>
<dbReference type="InterPro" id="IPR013785">
    <property type="entry name" value="Aldolase_TIM"/>
</dbReference>
<dbReference type="InterPro" id="IPR016431">
    <property type="entry name" value="Pyrv-formate_lyase-activ_prd"/>
</dbReference>
<dbReference type="RefSeq" id="WP_284679449.1">
    <property type="nucleotide sequence ID" value="NZ_CP060096.1"/>
</dbReference>
<sequence>MKEAMFYEKLDNNTVHCLLCPHDCMIKEGKYGFCNVRKNVNGTLNTENYGIVTAIALDPMEKKPLYHFYPGRYILSVGTFGCNLRCAFCQNWEISQQKLEGNFALPEQLIHIAKSQENNIGIAYTYNEPTIWFEYVIECAKAARENGLKNVLVSNGFINIEPLKELLKYIDAMNIDIKAFTDEYYRKLCYGKLDNVLRTVEVAAKSCHVEITTLLVTGENDNVDEMEKLAKWLSGINKNIPLHFTRYFPHYKMTNPPTPIETLKLVSETGKKYLNYVYTGNAPGFDNNTYCPVCGNLLIERNININIIGIKNNKCLKCGNEFYGFI</sequence>
<dbReference type="PROSITE" id="PS51918">
    <property type="entry name" value="RADICAL_SAM"/>
    <property type="match status" value="1"/>
</dbReference>
<gene>
    <name evidence="8" type="primary">amrS</name>
    <name evidence="8" type="ORF">ACETAC_07685</name>
</gene>
<dbReference type="GO" id="GO:0003824">
    <property type="term" value="F:catalytic activity"/>
    <property type="evidence" value="ECO:0007669"/>
    <property type="project" value="InterPro"/>
</dbReference>
<dbReference type="InterPro" id="IPR027596">
    <property type="entry name" value="AmmeMemoSam_rS"/>
</dbReference>
<dbReference type="AlphaFoldDB" id="A0A975AUP1"/>
<dbReference type="SUPFAM" id="SSF102114">
    <property type="entry name" value="Radical SAM enzymes"/>
    <property type="match status" value="1"/>
</dbReference>
<dbReference type="InterPro" id="IPR058240">
    <property type="entry name" value="rSAM_sf"/>
</dbReference>
<dbReference type="Pfam" id="PF04055">
    <property type="entry name" value="Radical_SAM"/>
    <property type="match status" value="1"/>
</dbReference>
<dbReference type="PANTHER" id="PTHR30352">
    <property type="entry name" value="PYRUVATE FORMATE-LYASE-ACTIVATING ENZYME"/>
    <property type="match status" value="1"/>
</dbReference>
<dbReference type="Proteomes" id="UP000671913">
    <property type="component" value="Chromosome"/>
</dbReference>
<name>A0A975AUP1_9THEO</name>
<reference evidence="8" key="1">
    <citation type="submission" date="2020-08" db="EMBL/GenBank/DDBJ databases">
        <title>Genomic insights into the carbon and energy metabolism of the first obligate autotrophic acetogenic bacterium Aceticella autotrophica gen. nov., sp. nov.</title>
        <authorList>
            <person name="Toshchakov S.V."/>
            <person name="Elcheninov A.G."/>
            <person name="Kublanov I.V."/>
            <person name="Frolov E.N."/>
            <person name="Lebedinsky A.V."/>
        </authorList>
    </citation>
    <scope>NUCLEOTIDE SEQUENCE</scope>
    <source>
        <strain evidence="8">3443-3Ac</strain>
    </source>
</reference>
<keyword evidence="2 6" id="KW-0949">S-adenosyl-L-methionine</keyword>
<dbReference type="Gene3D" id="3.20.20.70">
    <property type="entry name" value="Aldolase class I"/>
    <property type="match status" value="1"/>
</dbReference>
<dbReference type="InterPro" id="IPR007197">
    <property type="entry name" value="rSAM"/>
</dbReference>
<dbReference type="InterPro" id="IPR034457">
    <property type="entry name" value="Organic_radical-activating"/>
</dbReference>
<dbReference type="SFLD" id="SFLDS00029">
    <property type="entry name" value="Radical_SAM"/>
    <property type="match status" value="1"/>
</dbReference>
<proteinExistence type="predicted"/>
<keyword evidence="1" id="KW-0004">4Fe-4S</keyword>
<feature type="binding site" evidence="6">
    <location>
        <position position="89"/>
    </location>
    <ligand>
        <name>[4Fe-4S] cluster</name>
        <dbReference type="ChEBI" id="CHEBI:49883"/>
        <note>4Fe-4S-S-AdoMet</note>
    </ligand>
</feature>
<evidence type="ECO:0000313" key="8">
    <source>
        <dbReference type="EMBL" id="QSZ26766.1"/>
    </source>
</evidence>
<evidence type="ECO:0000256" key="4">
    <source>
        <dbReference type="ARBA" id="ARBA00023004"/>
    </source>
</evidence>
<dbReference type="GO" id="GO:0051539">
    <property type="term" value="F:4 iron, 4 sulfur cluster binding"/>
    <property type="evidence" value="ECO:0007669"/>
    <property type="project" value="UniProtKB-KW"/>
</dbReference>
<evidence type="ECO:0000256" key="3">
    <source>
        <dbReference type="ARBA" id="ARBA00022723"/>
    </source>
</evidence>
<protein>
    <submittedName>
        <fullName evidence="8">AmmeMemoRadiSam system radical SAM enzyme</fullName>
    </submittedName>
</protein>
<comment type="cofactor">
    <cofactor evidence="6">
        <name>[4Fe-4S] cluster</name>
        <dbReference type="ChEBI" id="CHEBI:49883"/>
    </cofactor>
    <text evidence="6">Binds 1 [4Fe-4S] cluster. The cluster is coordinated with 3 cysteines and an exchangeable S-adenosyl-L-methionine.</text>
</comment>
<dbReference type="PANTHER" id="PTHR30352:SF5">
    <property type="entry name" value="PYRUVATE FORMATE-LYASE 1-ACTIVATING ENZYME"/>
    <property type="match status" value="1"/>
</dbReference>
<dbReference type="PIRSF" id="PIRSF004869">
    <property type="entry name" value="PflX_prd"/>
    <property type="match status" value="1"/>
</dbReference>
<accession>A0A975AUP1</accession>
<evidence type="ECO:0000256" key="1">
    <source>
        <dbReference type="ARBA" id="ARBA00022485"/>
    </source>
</evidence>
<evidence type="ECO:0000256" key="5">
    <source>
        <dbReference type="ARBA" id="ARBA00023014"/>
    </source>
</evidence>
<feature type="binding site" evidence="6">
    <location>
        <position position="82"/>
    </location>
    <ligand>
        <name>[4Fe-4S] cluster</name>
        <dbReference type="ChEBI" id="CHEBI:49883"/>
        <note>4Fe-4S-S-AdoMet</note>
    </ligand>
</feature>
<dbReference type="GO" id="GO:0046872">
    <property type="term" value="F:metal ion binding"/>
    <property type="evidence" value="ECO:0007669"/>
    <property type="project" value="UniProtKB-KW"/>
</dbReference>
<feature type="domain" description="Radical SAM core" evidence="7">
    <location>
        <begin position="67"/>
        <end position="286"/>
    </location>
</feature>
<evidence type="ECO:0000313" key="9">
    <source>
        <dbReference type="Proteomes" id="UP000671913"/>
    </source>
</evidence>
<dbReference type="SFLD" id="SFLDG01101">
    <property type="entry name" value="Uncharacterised_Radical_SAM_Su"/>
    <property type="match status" value="1"/>
</dbReference>
<keyword evidence="5 6" id="KW-0411">Iron-sulfur</keyword>